<evidence type="ECO:0000313" key="1">
    <source>
        <dbReference type="EMBL" id="REC66364.1"/>
    </source>
</evidence>
<dbReference type="Proteomes" id="UP000256769">
    <property type="component" value="Unassembled WGS sequence"/>
</dbReference>
<proteinExistence type="predicted"/>
<accession>A0A3D9CKW3</accession>
<keyword evidence="2" id="KW-1185">Reference proteome</keyword>
<gene>
    <name evidence="1" type="ORF">DRF59_12900</name>
</gene>
<protein>
    <submittedName>
        <fullName evidence="1">Uncharacterized protein</fullName>
    </submittedName>
</protein>
<sequence length="254" mass="30027">MVQQHFIIGKSLKVKDIKNCNMKNFILFLNLLLSIGCSSQNKISFREMNDDLLKNNHIYYDVTYKDPVTVKGIKNTLSKYRLSGLKSCNINPDKKYPNIYIEDGFHDEKGFYNGMIIMDNKNICEITTSPYKLQMDSLSYNRIKENNFVFYTKKVPKEEFKKKYPDEYFRYELVIQNKVEDFNKCLAIDHYTPKSVIYAKNYFFSGGKLFNYESIQIKYTDIKDGVIGIPYFKEEKKKEFIDCINNLNILKFGK</sequence>
<dbReference type="EMBL" id="QNUE01000009">
    <property type="protein sequence ID" value="REC66364.1"/>
    <property type="molecule type" value="Genomic_DNA"/>
</dbReference>
<comment type="caution">
    <text evidence="1">The sequence shown here is derived from an EMBL/GenBank/DDBJ whole genome shotgun (WGS) entry which is preliminary data.</text>
</comment>
<reference evidence="1 2" key="1">
    <citation type="journal article" date="2007" name="Int. J. Syst. Evol. Microbiol.">
        <title>Chryseobacterium flavum sp. nov., isolated from polluted soil.</title>
        <authorList>
            <person name="Zhou Y."/>
            <person name="Dong J."/>
            <person name="Wang X."/>
            <person name="Huang X."/>
            <person name="Zhang K.Y."/>
            <person name="Zhang Y.Q."/>
            <person name="Guo Y.F."/>
            <person name="Lai R."/>
            <person name="Li W.J."/>
        </authorList>
    </citation>
    <scope>NUCLEOTIDE SEQUENCE [LARGE SCALE GENOMIC DNA]</scope>
    <source>
        <strain evidence="1 2">KCTC 12877</strain>
    </source>
</reference>
<organism evidence="1 2">
    <name type="scientific">Chryseobacterium flavum</name>
    <dbReference type="NCBI Taxonomy" id="415851"/>
    <lineage>
        <taxon>Bacteria</taxon>
        <taxon>Pseudomonadati</taxon>
        <taxon>Bacteroidota</taxon>
        <taxon>Flavobacteriia</taxon>
        <taxon>Flavobacteriales</taxon>
        <taxon>Weeksellaceae</taxon>
        <taxon>Chryseobacterium group</taxon>
        <taxon>Chryseobacterium</taxon>
    </lineage>
</organism>
<evidence type="ECO:0000313" key="2">
    <source>
        <dbReference type="Proteomes" id="UP000256769"/>
    </source>
</evidence>
<name>A0A3D9CKW3_9FLAO</name>
<dbReference type="AlphaFoldDB" id="A0A3D9CKW3"/>